<keyword evidence="7" id="KW-0472">Membrane</keyword>
<dbReference type="InterPro" id="IPR008271">
    <property type="entry name" value="Ser/Thr_kinase_AS"/>
</dbReference>
<evidence type="ECO:0000256" key="4">
    <source>
        <dbReference type="ARBA" id="ARBA00022777"/>
    </source>
</evidence>
<keyword evidence="4" id="KW-0418">Kinase</keyword>
<accession>A0A812RWR0</accession>
<dbReference type="PROSITE" id="PS50011">
    <property type="entry name" value="PROTEIN_KINASE_DOM"/>
    <property type="match status" value="1"/>
</dbReference>
<evidence type="ECO:0000256" key="6">
    <source>
        <dbReference type="SAM" id="MobiDB-lite"/>
    </source>
</evidence>
<feature type="transmembrane region" description="Helical" evidence="7">
    <location>
        <begin position="107"/>
        <end position="125"/>
    </location>
</feature>
<name>A0A812RWR0_9DINO</name>
<dbReference type="PROSITE" id="PS00108">
    <property type="entry name" value="PROTEIN_KINASE_ST"/>
    <property type="match status" value="1"/>
</dbReference>
<comment type="caution">
    <text evidence="9">The sequence shown here is derived from an EMBL/GenBank/DDBJ whole genome shotgun (WGS) entry which is preliminary data.</text>
</comment>
<feature type="transmembrane region" description="Helical" evidence="7">
    <location>
        <begin position="168"/>
        <end position="193"/>
    </location>
</feature>
<feature type="region of interest" description="Disordered" evidence="6">
    <location>
        <begin position="1"/>
        <end position="21"/>
    </location>
</feature>
<evidence type="ECO:0000256" key="3">
    <source>
        <dbReference type="ARBA" id="ARBA00022741"/>
    </source>
</evidence>
<feature type="transmembrane region" description="Helical" evidence="7">
    <location>
        <begin position="131"/>
        <end position="156"/>
    </location>
</feature>
<dbReference type="Gene3D" id="1.20.1250.20">
    <property type="entry name" value="MFS general substrate transporter like domains"/>
    <property type="match status" value="1"/>
</dbReference>
<evidence type="ECO:0000259" key="8">
    <source>
        <dbReference type="PROSITE" id="PS50011"/>
    </source>
</evidence>
<dbReference type="FunFam" id="1.10.510.10:FF:000624">
    <property type="entry name" value="Mitogen-activated protein kinase"/>
    <property type="match status" value="1"/>
</dbReference>
<feature type="transmembrane region" description="Helical" evidence="7">
    <location>
        <begin position="42"/>
        <end position="64"/>
    </location>
</feature>
<protein>
    <submittedName>
        <fullName evidence="9">MPK8 protein</fullName>
    </submittedName>
</protein>
<dbReference type="SMART" id="SM00220">
    <property type="entry name" value="S_TKc"/>
    <property type="match status" value="1"/>
</dbReference>
<dbReference type="Pfam" id="PF00069">
    <property type="entry name" value="Pkinase"/>
    <property type="match status" value="1"/>
</dbReference>
<keyword evidence="3" id="KW-0547">Nucleotide-binding</keyword>
<keyword evidence="7" id="KW-1133">Transmembrane helix</keyword>
<dbReference type="InterPro" id="IPR011009">
    <property type="entry name" value="Kinase-like_dom_sf"/>
</dbReference>
<keyword evidence="7" id="KW-0812">Transmembrane</keyword>
<feature type="domain" description="Protein kinase" evidence="8">
    <location>
        <begin position="333"/>
        <end position="626"/>
    </location>
</feature>
<dbReference type="AlphaFoldDB" id="A0A812RWR0"/>
<dbReference type="SUPFAM" id="SSF56112">
    <property type="entry name" value="Protein kinase-like (PK-like)"/>
    <property type="match status" value="1"/>
</dbReference>
<sequence length="704" mass="77926">MASDPMNSTSEEDSEEDSEEHKAGFVETNMAMFRRNPQLWKVLLLAGLQQAGCNLANTFVLSNMKAQYWGIHQSEYQSLAAIFINLVAVVCGGPYGRFGDAVDRRVAAGIFAFGTFLQGWTLQIFGFTESALWMSTLAQIIGSFGLSSNVMFALATDVTRFQDREVMAGAYFAATCALNLIVLCVPTLFILVLEVVPNNPNLMICVQTGLTFIWYLVLASVTGQKEKEADHDNEMWFVESGEAQEEATVDIKESTEAWVYPGSRALACLHLGAGVLLTASGEVLCSGTLEEAGLKDGDVLLLQQRQADLLQSLELDLQLSKDRGFSFQTPGRFTDLTVVAQGAYGVTCSARDESTDGRVAIKKVEGALEDLRHARQTLKELKLLRHLGHENILALQYVFLPGVKSTFKDLYIVSGLMDTDLASILRSSQLLRDQHCQYFSYQLLRGLKFMHSAGVVHLDLKPRNVLLNTNCDLRISGLTYAVLDVGETGEDCLPGEGYVGQRWYGAPEALCHCSGSVYGPPVDIWSVGAMVAEMFARRPLFPGKNAQHQLQLMLRVLGPWDASSFAWIKNPRAREFLESQSPGASRALGEAVGAASPSAMELLDVLLQFNPEHRATAEQALQMSYFGDLRCPEDEPSSAPLDLRDFEFLRRKIDSAALREEIFLEALRYHPELVQRYEREQALMGTVHDIQAYPLLEPGEEWPT</sequence>
<evidence type="ECO:0000256" key="7">
    <source>
        <dbReference type="SAM" id="Phobius"/>
    </source>
</evidence>
<evidence type="ECO:0000256" key="2">
    <source>
        <dbReference type="ARBA" id="ARBA00022679"/>
    </source>
</evidence>
<dbReference type="SUPFAM" id="SSF103473">
    <property type="entry name" value="MFS general substrate transporter"/>
    <property type="match status" value="1"/>
</dbReference>
<dbReference type="InterPro" id="IPR036259">
    <property type="entry name" value="MFS_trans_sf"/>
</dbReference>
<organism evidence="9 10">
    <name type="scientific">Symbiodinium natans</name>
    <dbReference type="NCBI Taxonomy" id="878477"/>
    <lineage>
        <taxon>Eukaryota</taxon>
        <taxon>Sar</taxon>
        <taxon>Alveolata</taxon>
        <taxon>Dinophyceae</taxon>
        <taxon>Suessiales</taxon>
        <taxon>Symbiodiniaceae</taxon>
        <taxon>Symbiodinium</taxon>
    </lineage>
</organism>
<dbReference type="InterPro" id="IPR000719">
    <property type="entry name" value="Prot_kinase_dom"/>
</dbReference>
<dbReference type="InterPro" id="IPR050117">
    <property type="entry name" value="MAPK"/>
</dbReference>
<dbReference type="PANTHER" id="PTHR24055">
    <property type="entry name" value="MITOGEN-ACTIVATED PROTEIN KINASE"/>
    <property type="match status" value="1"/>
</dbReference>
<evidence type="ECO:0000256" key="1">
    <source>
        <dbReference type="ARBA" id="ARBA00022527"/>
    </source>
</evidence>
<dbReference type="GO" id="GO:0004674">
    <property type="term" value="F:protein serine/threonine kinase activity"/>
    <property type="evidence" value="ECO:0007669"/>
    <property type="project" value="UniProtKB-KW"/>
</dbReference>
<keyword evidence="10" id="KW-1185">Reference proteome</keyword>
<dbReference type="Proteomes" id="UP000604046">
    <property type="component" value="Unassembled WGS sequence"/>
</dbReference>
<dbReference type="Gene3D" id="1.10.510.10">
    <property type="entry name" value="Transferase(Phosphotransferase) domain 1"/>
    <property type="match status" value="1"/>
</dbReference>
<keyword evidence="5" id="KW-0067">ATP-binding</keyword>
<dbReference type="Gene3D" id="3.30.200.20">
    <property type="entry name" value="Phosphorylase Kinase, domain 1"/>
    <property type="match status" value="1"/>
</dbReference>
<reference evidence="9" key="1">
    <citation type="submission" date="2021-02" db="EMBL/GenBank/DDBJ databases">
        <authorList>
            <person name="Dougan E. K."/>
            <person name="Rhodes N."/>
            <person name="Thang M."/>
            <person name="Chan C."/>
        </authorList>
    </citation>
    <scope>NUCLEOTIDE SEQUENCE</scope>
</reference>
<dbReference type="OrthoDB" id="192887at2759"/>
<evidence type="ECO:0000313" key="9">
    <source>
        <dbReference type="EMBL" id="CAE7453423.1"/>
    </source>
</evidence>
<keyword evidence="2" id="KW-0808">Transferase</keyword>
<dbReference type="EMBL" id="CAJNDS010002372">
    <property type="protein sequence ID" value="CAE7453423.1"/>
    <property type="molecule type" value="Genomic_DNA"/>
</dbReference>
<evidence type="ECO:0000256" key="5">
    <source>
        <dbReference type="ARBA" id="ARBA00022840"/>
    </source>
</evidence>
<evidence type="ECO:0000313" key="10">
    <source>
        <dbReference type="Proteomes" id="UP000604046"/>
    </source>
</evidence>
<feature type="transmembrane region" description="Helical" evidence="7">
    <location>
        <begin position="76"/>
        <end position="95"/>
    </location>
</feature>
<dbReference type="CDD" id="cd07834">
    <property type="entry name" value="STKc_MAPK"/>
    <property type="match status" value="1"/>
</dbReference>
<keyword evidence="1" id="KW-0723">Serine/threonine-protein kinase</keyword>
<dbReference type="GO" id="GO:0005524">
    <property type="term" value="F:ATP binding"/>
    <property type="evidence" value="ECO:0007669"/>
    <property type="project" value="UniProtKB-KW"/>
</dbReference>
<proteinExistence type="predicted"/>
<gene>
    <name evidence="9" type="primary">MPK8</name>
    <name evidence="9" type="ORF">SNAT2548_LOCUS24879</name>
</gene>